<dbReference type="Proteomes" id="UP000192491">
    <property type="component" value="Unassembled WGS sequence"/>
</dbReference>
<accession>A0A1Y1Q7F5</accession>
<evidence type="ECO:0000313" key="2">
    <source>
        <dbReference type="Proteomes" id="UP000192491"/>
    </source>
</evidence>
<name>A0A1Y1Q7F5_9GAMM</name>
<dbReference type="InterPro" id="IPR021799">
    <property type="entry name" value="PIN-like_prokaryotic"/>
</dbReference>
<comment type="caution">
    <text evidence="1">The sequence shown here is derived from an EMBL/GenBank/DDBJ whole genome shotgun (WGS) entry which is preliminary data.</text>
</comment>
<dbReference type="PANTHER" id="PTHR39550:SF1">
    <property type="entry name" value="SLL0658 PROTEIN"/>
    <property type="match status" value="1"/>
</dbReference>
<evidence type="ECO:0008006" key="3">
    <source>
        <dbReference type="Google" id="ProtNLM"/>
    </source>
</evidence>
<dbReference type="eggNOG" id="COG2405">
    <property type="taxonomic scope" value="Bacteria"/>
</dbReference>
<dbReference type="PANTHER" id="PTHR39550">
    <property type="entry name" value="SLL0658 PROTEIN"/>
    <property type="match status" value="1"/>
</dbReference>
<gene>
    <name evidence="1" type="ORF">BWK73_52980</name>
</gene>
<dbReference type="AlphaFoldDB" id="A0A1Y1Q7F5"/>
<evidence type="ECO:0000313" key="1">
    <source>
        <dbReference type="EMBL" id="OQW98230.1"/>
    </source>
</evidence>
<dbReference type="EMBL" id="MTEJ01000766">
    <property type="protein sequence ID" value="OQW98230.1"/>
    <property type="molecule type" value="Genomic_DNA"/>
</dbReference>
<protein>
    <recommendedName>
        <fullName evidence="3">DUF3368 domain-containing protein</fullName>
    </recommendedName>
</protein>
<dbReference type="Pfam" id="PF11848">
    <property type="entry name" value="DUF3368"/>
    <property type="match status" value="1"/>
</dbReference>
<reference evidence="1 2" key="1">
    <citation type="submission" date="2017-01" db="EMBL/GenBank/DDBJ databases">
        <title>Novel large sulfur bacteria in the metagenomes of groundwater-fed chemosynthetic microbial mats in the Lake Huron basin.</title>
        <authorList>
            <person name="Sharrar A.M."/>
            <person name="Flood B.E."/>
            <person name="Bailey J.V."/>
            <person name="Jones D.S."/>
            <person name="Biddanda B."/>
            <person name="Ruberg S.A."/>
            <person name="Marcus D.N."/>
            <person name="Dick G.J."/>
        </authorList>
    </citation>
    <scope>NUCLEOTIDE SEQUENCE [LARGE SCALE GENOMIC DNA]</scope>
    <source>
        <strain evidence="1">A8</strain>
    </source>
</reference>
<organism evidence="1 2">
    <name type="scientific">Thiothrix lacustris</name>
    <dbReference type="NCBI Taxonomy" id="525917"/>
    <lineage>
        <taxon>Bacteria</taxon>
        <taxon>Pseudomonadati</taxon>
        <taxon>Pseudomonadota</taxon>
        <taxon>Gammaproteobacteria</taxon>
        <taxon>Thiotrichales</taxon>
        <taxon>Thiotrichaceae</taxon>
        <taxon>Thiothrix</taxon>
    </lineage>
</organism>
<proteinExistence type="predicted"/>
<dbReference type="STRING" id="1123401.GCA_000621325_00173"/>
<sequence length="166" mass="18164">MSLLIVADTGPLVILAKLNHLPLLRQLYTEIRIPETVLIEATTLAYRQDAKRIVGFAAQYAQVMPDIAEDDPDYLDYGLDAGETQAISWAKRANCPVLLDERRGRAVAKQEHLAVLGTVGLLLKAKQAGLIPEISSLLDNMLAHDYRLAPALIQQAKVLAGENQAI</sequence>